<dbReference type="HAMAP" id="MF_01369_B">
    <property type="entry name" value="Ribosomal_uL23_B"/>
    <property type="match status" value="1"/>
</dbReference>
<dbReference type="GO" id="GO:0006412">
    <property type="term" value="P:translation"/>
    <property type="evidence" value="ECO:0007669"/>
    <property type="project" value="UniProtKB-UniRule"/>
</dbReference>
<sequence>MIKDFSIVKYVIVTEETQKLQATDNAMVFAVAKKATKLEIKAAIQAIFNAKVKSVNTRNVLPKTRRVGRFSGKLAAYKRAIVRFDSSFDLGKITAAVANEERAANEEAE</sequence>
<proteinExistence type="inferred from homology"/>
<dbReference type="GO" id="GO:0003735">
    <property type="term" value="F:structural constituent of ribosome"/>
    <property type="evidence" value="ECO:0007669"/>
    <property type="project" value="InterPro"/>
</dbReference>
<dbReference type="GO" id="GO:0005840">
    <property type="term" value="C:ribosome"/>
    <property type="evidence" value="ECO:0007669"/>
    <property type="project" value="UniProtKB-KW"/>
</dbReference>
<dbReference type="GO" id="GO:0019843">
    <property type="term" value="F:rRNA binding"/>
    <property type="evidence" value="ECO:0007669"/>
    <property type="project" value="UniProtKB-UniRule"/>
</dbReference>
<dbReference type="EMBL" id="CP031517">
    <property type="protein sequence ID" value="QOS41204.1"/>
    <property type="molecule type" value="Genomic_DNA"/>
</dbReference>
<comment type="function">
    <text evidence="4">One of the early assembly proteins it binds 23S rRNA. One of the proteins that surrounds the polypeptide exit tunnel on the outside of the ribosome. Forms the main docking site for trigger factor binding to the ribosome.</text>
</comment>
<accession>A0A7M1XNE3</accession>
<dbReference type="Pfam" id="PF00276">
    <property type="entry name" value="Ribosomal_L23"/>
    <property type="match status" value="1"/>
</dbReference>
<evidence type="ECO:0000256" key="4">
    <source>
        <dbReference type="HAMAP-Rule" id="MF_01369"/>
    </source>
</evidence>
<organism evidence="5 6">
    <name type="scientific">Treponema rectale</name>
    <dbReference type="NCBI Taxonomy" id="744512"/>
    <lineage>
        <taxon>Bacteria</taxon>
        <taxon>Pseudomonadati</taxon>
        <taxon>Spirochaetota</taxon>
        <taxon>Spirochaetia</taxon>
        <taxon>Spirochaetales</taxon>
        <taxon>Treponemataceae</taxon>
        <taxon>Treponema</taxon>
    </lineage>
</organism>
<dbReference type="NCBIfam" id="NF004363">
    <property type="entry name" value="PRK05738.2-4"/>
    <property type="match status" value="1"/>
</dbReference>
<name>A0A7M1XNE3_9SPIR</name>
<comment type="subunit">
    <text evidence="4">Part of the 50S ribosomal subunit. Contacts protein L29, and trigger factor when it is bound to the ribosome.</text>
</comment>
<reference evidence="5 6" key="1">
    <citation type="submission" date="2018-08" db="EMBL/GenBank/DDBJ databases">
        <title>The first complete genome of Treponema rectale (CHPAT), a commensal spirochete of the bovine rectum.</title>
        <authorList>
            <person name="Staton G.J."/>
            <person name="Clegg S.R."/>
            <person name="Carter S.D."/>
            <person name="Radford A.D."/>
            <person name="Darby A."/>
            <person name="Hall N."/>
            <person name="Birtles R.J."/>
            <person name="Evans N.J."/>
        </authorList>
    </citation>
    <scope>NUCLEOTIDE SEQUENCE [LARGE SCALE GENOMIC DNA]</scope>
    <source>
        <strain evidence="5 6">CHPA</strain>
    </source>
</reference>
<evidence type="ECO:0000256" key="3">
    <source>
        <dbReference type="ARBA" id="ARBA00023274"/>
    </source>
</evidence>
<dbReference type="Gene3D" id="3.30.70.330">
    <property type="match status" value="1"/>
</dbReference>
<evidence type="ECO:0000256" key="2">
    <source>
        <dbReference type="ARBA" id="ARBA00022980"/>
    </source>
</evidence>
<dbReference type="PANTHER" id="PTHR11620">
    <property type="entry name" value="60S RIBOSOMAL PROTEIN L23A"/>
    <property type="match status" value="1"/>
</dbReference>
<dbReference type="GO" id="GO:1990904">
    <property type="term" value="C:ribonucleoprotein complex"/>
    <property type="evidence" value="ECO:0007669"/>
    <property type="project" value="UniProtKB-KW"/>
</dbReference>
<evidence type="ECO:0000313" key="6">
    <source>
        <dbReference type="Proteomes" id="UP000593591"/>
    </source>
</evidence>
<keyword evidence="4" id="KW-0694">RNA-binding</keyword>
<dbReference type="InterPro" id="IPR013025">
    <property type="entry name" value="Ribosomal_uL23-like"/>
</dbReference>
<dbReference type="KEGG" id="trc:DYE49_03480"/>
<dbReference type="Proteomes" id="UP000593591">
    <property type="component" value="Chromosome"/>
</dbReference>
<gene>
    <name evidence="4" type="primary">rplW</name>
    <name evidence="5" type="ORF">DYE49_03480</name>
</gene>
<comment type="similarity">
    <text evidence="1 4">Belongs to the universal ribosomal protein uL23 family.</text>
</comment>
<evidence type="ECO:0000256" key="1">
    <source>
        <dbReference type="ARBA" id="ARBA00006700"/>
    </source>
</evidence>
<dbReference type="InterPro" id="IPR012677">
    <property type="entry name" value="Nucleotide-bd_a/b_plait_sf"/>
</dbReference>
<dbReference type="InterPro" id="IPR012678">
    <property type="entry name" value="Ribosomal_uL23/eL15/eS24_sf"/>
</dbReference>
<dbReference type="SUPFAM" id="SSF54189">
    <property type="entry name" value="Ribosomal proteins S24e, L23 and L15e"/>
    <property type="match status" value="1"/>
</dbReference>
<protein>
    <recommendedName>
        <fullName evidence="4">Large ribosomal subunit protein uL23</fullName>
    </recommendedName>
</protein>
<evidence type="ECO:0000313" key="5">
    <source>
        <dbReference type="EMBL" id="QOS41204.1"/>
    </source>
</evidence>
<keyword evidence="3 4" id="KW-0687">Ribonucleoprotein</keyword>
<keyword evidence="4" id="KW-0699">rRNA-binding</keyword>
<dbReference type="AlphaFoldDB" id="A0A7M1XNE3"/>
<keyword evidence="2 4" id="KW-0689">Ribosomal protein</keyword>